<evidence type="ECO:0000256" key="2">
    <source>
        <dbReference type="ARBA" id="ARBA00007787"/>
    </source>
</evidence>
<evidence type="ECO:0000256" key="3">
    <source>
        <dbReference type="ARBA" id="ARBA00022729"/>
    </source>
</evidence>
<dbReference type="GO" id="GO:0016491">
    <property type="term" value="F:oxidoreductase activity"/>
    <property type="evidence" value="ECO:0007669"/>
    <property type="project" value="UniProtKB-KW"/>
</dbReference>
<protein>
    <submittedName>
        <fullName evidence="9">DsbA family protein</fullName>
    </submittedName>
</protein>
<name>A0ABD5NFF9_9EURY</name>
<dbReference type="PROSITE" id="PS51318">
    <property type="entry name" value="TAT"/>
    <property type="match status" value="1"/>
</dbReference>
<dbReference type="SUPFAM" id="SSF52833">
    <property type="entry name" value="Thioredoxin-like"/>
    <property type="match status" value="1"/>
</dbReference>
<sequence>MSRLDETTRRGLLGLAGALAITGGAGYGMSKLSTGGDGASSAPLHHTTETTSLGLDLDGHPVMGSMDAPVDVYYYTDYQCPFCGRFEQNALPKLVSNEVSSGTARLVFVEFPNIGPASTTAAVLDRCVWRQVRESDPQAWWRWHTTLFDEQGQPNSGWASRENLLGIAEDVDGVDAAAVEACADDHGEAIRDSIAADVERGKTYGVRATPTSVFVKRGTEKAGRVVGAQPYSRFQTAVERIRDA</sequence>
<dbReference type="PANTHER" id="PTHR13887">
    <property type="entry name" value="GLUTATHIONE S-TRANSFERASE KAPPA"/>
    <property type="match status" value="1"/>
</dbReference>
<keyword evidence="6" id="KW-1015">Disulfide bond</keyword>
<dbReference type="RefSeq" id="WP_232570799.1">
    <property type="nucleotide sequence ID" value="NZ_CP089466.1"/>
</dbReference>
<keyword evidence="10" id="KW-1185">Reference proteome</keyword>
<dbReference type="Proteomes" id="UP001595660">
    <property type="component" value="Unassembled WGS sequence"/>
</dbReference>
<dbReference type="Gene3D" id="3.40.30.10">
    <property type="entry name" value="Glutaredoxin"/>
    <property type="match status" value="1"/>
</dbReference>
<evidence type="ECO:0000259" key="8">
    <source>
        <dbReference type="Pfam" id="PF13462"/>
    </source>
</evidence>
<evidence type="ECO:0000313" key="10">
    <source>
        <dbReference type="Proteomes" id="UP001595660"/>
    </source>
</evidence>
<dbReference type="EMBL" id="JBHRWN010000002">
    <property type="protein sequence ID" value="MFC3478083.1"/>
    <property type="molecule type" value="Genomic_DNA"/>
</dbReference>
<proteinExistence type="inferred from homology"/>
<dbReference type="InterPro" id="IPR012336">
    <property type="entry name" value="Thioredoxin-like_fold"/>
</dbReference>
<evidence type="ECO:0000256" key="4">
    <source>
        <dbReference type="ARBA" id="ARBA00022982"/>
    </source>
</evidence>
<keyword evidence="4" id="KW-0249">Electron transport</keyword>
<comment type="similarity">
    <text evidence="1">Belongs to the thioredoxin family. DsbA subfamily.</text>
</comment>
<evidence type="ECO:0000256" key="7">
    <source>
        <dbReference type="ARBA" id="ARBA00023284"/>
    </source>
</evidence>
<dbReference type="AlphaFoldDB" id="A0ABD5NFF9"/>
<evidence type="ECO:0000256" key="1">
    <source>
        <dbReference type="ARBA" id="ARBA00005791"/>
    </source>
</evidence>
<comment type="caution">
    <text evidence="9">The sequence shown here is derived from an EMBL/GenBank/DDBJ whole genome shotgun (WGS) entry which is preliminary data.</text>
</comment>
<evidence type="ECO:0000256" key="6">
    <source>
        <dbReference type="ARBA" id="ARBA00023157"/>
    </source>
</evidence>
<dbReference type="InterPro" id="IPR036249">
    <property type="entry name" value="Thioredoxin-like_sf"/>
</dbReference>
<organism evidence="9 10">
    <name type="scientific">Halobacterium litoreum</name>
    <dbReference type="NCBI Taxonomy" id="2039234"/>
    <lineage>
        <taxon>Archaea</taxon>
        <taxon>Methanobacteriati</taxon>
        <taxon>Methanobacteriota</taxon>
        <taxon>Stenosarchaea group</taxon>
        <taxon>Halobacteria</taxon>
        <taxon>Halobacteriales</taxon>
        <taxon>Halobacteriaceae</taxon>
        <taxon>Halobacterium</taxon>
    </lineage>
</organism>
<feature type="domain" description="Thioredoxin-like fold" evidence="8">
    <location>
        <begin position="59"/>
        <end position="211"/>
    </location>
</feature>
<comment type="similarity">
    <text evidence="2">Belongs to the glutaredoxin family.</text>
</comment>
<evidence type="ECO:0000313" key="9">
    <source>
        <dbReference type="EMBL" id="MFC3478083.1"/>
    </source>
</evidence>
<keyword evidence="3" id="KW-0732">Signal</keyword>
<dbReference type="Pfam" id="PF13462">
    <property type="entry name" value="Thioredoxin_4"/>
    <property type="match status" value="1"/>
</dbReference>
<keyword evidence="4" id="KW-0813">Transport</keyword>
<dbReference type="GeneID" id="69118915"/>
<gene>
    <name evidence="9" type="ORF">ACFOKC_10150</name>
</gene>
<reference evidence="9 10" key="1">
    <citation type="journal article" date="2019" name="Int. J. Syst. Evol. Microbiol.">
        <title>The Global Catalogue of Microorganisms (GCM) 10K type strain sequencing project: providing services to taxonomists for standard genome sequencing and annotation.</title>
        <authorList>
            <consortium name="The Broad Institute Genomics Platform"/>
            <consortium name="The Broad Institute Genome Sequencing Center for Infectious Disease"/>
            <person name="Wu L."/>
            <person name="Ma J."/>
        </authorList>
    </citation>
    <scope>NUCLEOTIDE SEQUENCE [LARGE SCALE GENOMIC DNA]</scope>
    <source>
        <strain evidence="9 10">CGMCC 1.12562</strain>
    </source>
</reference>
<evidence type="ECO:0000256" key="5">
    <source>
        <dbReference type="ARBA" id="ARBA00023002"/>
    </source>
</evidence>
<dbReference type="PANTHER" id="PTHR13887:SF14">
    <property type="entry name" value="DISULFIDE BOND FORMATION PROTEIN D"/>
    <property type="match status" value="1"/>
</dbReference>
<keyword evidence="5" id="KW-0560">Oxidoreductase</keyword>
<dbReference type="InterPro" id="IPR006311">
    <property type="entry name" value="TAT_signal"/>
</dbReference>
<accession>A0ABD5NFF9</accession>
<keyword evidence="7" id="KW-0676">Redox-active center</keyword>